<dbReference type="Pfam" id="PF00563">
    <property type="entry name" value="EAL"/>
    <property type="match status" value="1"/>
</dbReference>
<evidence type="ECO:0000259" key="1">
    <source>
        <dbReference type="PROSITE" id="PS50883"/>
    </source>
</evidence>
<dbReference type="CDD" id="cd01948">
    <property type="entry name" value="EAL"/>
    <property type="match status" value="1"/>
</dbReference>
<dbReference type="Gene3D" id="3.20.20.450">
    <property type="entry name" value="EAL domain"/>
    <property type="match status" value="1"/>
</dbReference>
<dbReference type="Proteomes" id="UP000019249">
    <property type="component" value="Unassembled WGS sequence"/>
</dbReference>
<protein>
    <submittedName>
        <fullName evidence="2">Signal transduction protein (Containing sensor and EAL domains)</fullName>
    </submittedName>
</protein>
<sequence>MRQRKKVLAPVDFFNEVVQLDAVFDMQKFVLEDVLKKINAFSGRYTISINIPSHFIASKHYMDQLYDEIKHKTKFPEALDIEIVERNEITELETAGENLRKLKSLGVKISLDDFGTGYSSLTYLRVFPVDCIKTDPSFITMLESGPRERLIMETLIKLCHELDCVLVVEGIEEKHAADSLSKMGVDYFQGYYFGKPKPIAKYVEEYQLDYLSS</sequence>
<dbReference type="InterPro" id="IPR050706">
    <property type="entry name" value="Cyclic-di-GMP_PDE-like"/>
</dbReference>
<dbReference type="InterPro" id="IPR001633">
    <property type="entry name" value="EAL_dom"/>
</dbReference>
<dbReference type="PROSITE" id="PS50883">
    <property type="entry name" value="EAL"/>
    <property type="match status" value="1"/>
</dbReference>
<dbReference type="PANTHER" id="PTHR33121:SF71">
    <property type="entry name" value="OXYGEN SENSOR PROTEIN DOSP"/>
    <property type="match status" value="1"/>
</dbReference>
<dbReference type="PANTHER" id="PTHR33121">
    <property type="entry name" value="CYCLIC DI-GMP PHOSPHODIESTERASE PDEF"/>
    <property type="match status" value="1"/>
</dbReference>
<evidence type="ECO:0000313" key="3">
    <source>
        <dbReference type="Proteomes" id="UP000019249"/>
    </source>
</evidence>
<dbReference type="RefSeq" id="WP_241433624.1">
    <property type="nucleotide sequence ID" value="NZ_AODF01000027.1"/>
</dbReference>
<accession>A0ABN0RDF6</accession>
<dbReference type="InterPro" id="IPR035919">
    <property type="entry name" value="EAL_sf"/>
</dbReference>
<feature type="domain" description="EAL" evidence="1">
    <location>
        <begin position="1"/>
        <end position="210"/>
    </location>
</feature>
<dbReference type="SUPFAM" id="SSF141868">
    <property type="entry name" value="EAL domain-like"/>
    <property type="match status" value="1"/>
</dbReference>
<comment type="caution">
    <text evidence="2">The sequence shown here is derived from an EMBL/GenBank/DDBJ whole genome shotgun (WGS) entry which is preliminary data.</text>
</comment>
<organism evidence="2 3">
    <name type="scientific">Listeria floridensis FSL S10-1187</name>
    <dbReference type="NCBI Taxonomy" id="1265817"/>
    <lineage>
        <taxon>Bacteria</taxon>
        <taxon>Bacillati</taxon>
        <taxon>Bacillota</taxon>
        <taxon>Bacilli</taxon>
        <taxon>Bacillales</taxon>
        <taxon>Listeriaceae</taxon>
        <taxon>Listeria</taxon>
    </lineage>
</organism>
<gene>
    <name evidence="2" type="ORF">MFLO_11919</name>
</gene>
<dbReference type="SMART" id="SM00052">
    <property type="entry name" value="EAL"/>
    <property type="match status" value="1"/>
</dbReference>
<reference evidence="2 3" key="1">
    <citation type="journal article" date="2014" name="Int. J. Syst. Evol. Microbiol.">
        <title>Listeria floridensis sp. nov., Listeria aquatica sp. nov., Listeria cornellensis sp. nov., Listeria riparia sp. nov. and Listeria grandensis sp. nov., from agricultural and natural environments.</title>
        <authorList>
            <person name="den Bakker H.C."/>
            <person name="Warchocki S."/>
            <person name="Wright E.M."/>
            <person name="Allred A.F."/>
            <person name="Ahlstrom C."/>
            <person name="Manuel C.S."/>
            <person name="Stasiewicz M.J."/>
            <person name="Burrell A."/>
            <person name="Roof S."/>
            <person name="Strawn L."/>
            <person name="Fortes E.D."/>
            <person name="Nightingale K.K."/>
            <person name="Kephart D."/>
            <person name="Wiedmann M."/>
        </authorList>
    </citation>
    <scope>NUCLEOTIDE SEQUENCE [LARGE SCALE GENOMIC DNA]</scope>
    <source>
        <strain evidence="2 3">FSL S10-1187</strain>
    </source>
</reference>
<proteinExistence type="predicted"/>
<dbReference type="EMBL" id="AODF01000027">
    <property type="protein sequence ID" value="EUJ28850.1"/>
    <property type="molecule type" value="Genomic_DNA"/>
</dbReference>
<keyword evidence="3" id="KW-1185">Reference proteome</keyword>
<name>A0ABN0RDF6_9LIST</name>
<evidence type="ECO:0000313" key="2">
    <source>
        <dbReference type="EMBL" id="EUJ28850.1"/>
    </source>
</evidence>